<evidence type="ECO:0008006" key="6">
    <source>
        <dbReference type="Google" id="ProtNLM"/>
    </source>
</evidence>
<dbReference type="EMBL" id="NPHW01007307">
    <property type="protein sequence ID" value="OXV05254.1"/>
    <property type="molecule type" value="Genomic_DNA"/>
</dbReference>
<dbReference type="GO" id="GO:0000775">
    <property type="term" value="C:chromosome, centromeric region"/>
    <property type="evidence" value="ECO:0007669"/>
    <property type="project" value="TreeGrafter"/>
</dbReference>
<proteinExistence type="inferred from homology"/>
<evidence type="ECO:0000313" key="5">
    <source>
        <dbReference type="Proteomes" id="UP000243515"/>
    </source>
</evidence>
<dbReference type="OrthoDB" id="5199543at2759"/>
<dbReference type="PANTHER" id="PTHR13395">
    <property type="entry name" value="SISTER CHROMATID COHESION PROTEIN DCC1-RELATED"/>
    <property type="match status" value="1"/>
</dbReference>
<dbReference type="GO" id="GO:0031390">
    <property type="term" value="C:Ctf18 RFC-like complex"/>
    <property type="evidence" value="ECO:0007669"/>
    <property type="project" value="InterPro"/>
</dbReference>
<evidence type="ECO:0000256" key="1">
    <source>
        <dbReference type="ARBA" id="ARBA00007017"/>
    </source>
</evidence>
<dbReference type="GO" id="GO:0006260">
    <property type="term" value="P:DNA replication"/>
    <property type="evidence" value="ECO:0007669"/>
    <property type="project" value="UniProtKB-KW"/>
</dbReference>
<protein>
    <recommendedName>
        <fullName evidence="6">Sister chromatid cohesion protein Dcc1</fullName>
    </recommendedName>
</protein>
<evidence type="ECO:0000256" key="3">
    <source>
        <dbReference type="SAM" id="MobiDB-lite"/>
    </source>
</evidence>
<evidence type="ECO:0000256" key="2">
    <source>
        <dbReference type="ARBA" id="ARBA00022705"/>
    </source>
</evidence>
<keyword evidence="2" id="KW-0235">DNA replication</keyword>
<dbReference type="AlphaFoldDB" id="A0A232LMB1"/>
<feature type="compositionally biased region" description="Low complexity" evidence="3">
    <location>
        <begin position="368"/>
        <end position="377"/>
    </location>
</feature>
<dbReference type="PANTHER" id="PTHR13395:SF6">
    <property type="entry name" value="SISTER CHROMATID COHESION PROTEIN DCC1"/>
    <property type="match status" value="1"/>
</dbReference>
<feature type="compositionally biased region" description="Basic and acidic residues" evidence="3">
    <location>
        <begin position="378"/>
        <end position="389"/>
    </location>
</feature>
<dbReference type="InterPro" id="IPR019128">
    <property type="entry name" value="Dcc1"/>
</dbReference>
<dbReference type="GO" id="GO:0034088">
    <property type="term" value="P:maintenance of mitotic sister chromatid cohesion"/>
    <property type="evidence" value="ECO:0007669"/>
    <property type="project" value="TreeGrafter"/>
</dbReference>
<keyword evidence="5" id="KW-1185">Reference proteome</keyword>
<gene>
    <name evidence="4" type="ORF">Egran_06978</name>
</gene>
<dbReference type="Pfam" id="PF09724">
    <property type="entry name" value="Dcc1"/>
    <property type="match status" value="1"/>
</dbReference>
<feature type="region of interest" description="Disordered" evidence="3">
    <location>
        <begin position="361"/>
        <end position="389"/>
    </location>
</feature>
<comment type="similarity">
    <text evidence="1">Belongs to the DCC1 family.</text>
</comment>
<organism evidence="4 5">
    <name type="scientific">Elaphomyces granulatus</name>
    <dbReference type="NCBI Taxonomy" id="519963"/>
    <lineage>
        <taxon>Eukaryota</taxon>
        <taxon>Fungi</taxon>
        <taxon>Dikarya</taxon>
        <taxon>Ascomycota</taxon>
        <taxon>Pezizomycotina</taxon>
        <taxon>Eurotiomycetes</taxon>
        <taxon>Eurotiomycetidae</taxon>
        <taxon>Eurotiales</taxon>
        <taxon>Elaphomycetaceae</taxon>
        <taxon>Elaphomyces</taxon>
    </lineage>
</organism>
<comment type="caution">
    <text evidence="4">The sequence shown here is derived from an EMBL/GenBank/DDBJ whole genome shotgun (WGS) entry which is preliminary data.</text>
</comment>
<dbReference type="GO" id="GO:0000785">
    <property type="term" value="C:chromatin"/>
    <property type="evidence" value="ECO:0007669"/>
    <property type="project" value="TreeGrafter"/>
</dbReference>
<sequence length="389" mass="44190">MSTQTAQSIDFTHTYPQQGFRLLELSPELLELLSSNNPPALYLKSPSSDAHEATSEVGTREYVNLCTPTKTFRLRQVHTSNSVHIIRPSDGSKSADDGTYEVERDELNLMETMTVIAKCGSTLEFDAPEEGTPTSPFLEKGLILYDSLSTDADVETSMLSANLSFSQKRRVKDEIFGDVPASMFQCESAWTELCAFVHENSSSHLLAGFRPSASVKLDVWKRTLEGSVIRAIDLAKQFLVKDLWNSILDDGEDEPFPWDLFQVVVRRLAEPPGQDELRSEIEEPKWANIDKTTCIRWVGETYLEAKAPAMTSAIEQSQFMKEWMDLLPESWRDDASVTHLTEGSYRYQNQAMIYFISNSERQKERKNASNSSSNTSRNWHERFKAQRKQ</sequence>
<accession>A0A232LMB1</accession>
<dbReference type="Proteomes" id="UP000243515">
    <property type="component" value="Unassembled WGS sequence"/>
</dbReference>
<reference evidence="4 5" key="1">
    <citation type="journal article" date="2015" name="Environ. Microbiol.">
        <title>Metagenome sequence of Elaphomyces granulatus from sporocarp tissue reveals Ascomycota ectomycorrhizal fingerprints of genome expansion and a Proteobacteria-rich microbiome.</title>
        <authorList>
            <person name="Quandt C.A."/>
            <person name="Kohler A."/>
            <person name="Hesse C.N."/>
            <person name="Sharpton T.J."/>
            <person name="Martin F."/>
            <person name="Spatafora J.W."/>
        </authorList>
    </citation>
    <scope>NUCLEOTIDE SEQUENCE [LARGE SCALE GENOMIC DNA]</scope>
    <source>
        <strain evidence="4 5">OSC145934</strain>
    </source>
</reference>
<evidence type="ECO:0000313" key="4">
    <source>
        <dbReference type="EMBL" id="OXV05254.1"/>
    </source>
</evidence>
<name>A0A232LMB1_9EURO</name>